<feature type="transmembrane region" description="Helical" evidence="1">
    <location>
        <begin position="23"/>
        <end position="44"/>
    </location>
</feature>
<evidence type="ECO:0000313" key="2">
    <source>
        <dbReference type="EMBL" id="MVA74960.1"/>
    </source>
</evidence>
<organism evidence="2 3">
    <name type="scientific">Auraticoccus cholistanensis</name>
    <dbReference type="NCBI Taxonomy" id="2656650"/>
    <lineage>
        <taxon>Bacteria</taxon>
        <taxon>Bacillati</taxon>
        <taxon>Actinomycetota</taxon>
        <taxon>Actinomycetes</taxon>
        <taxon>Propionibacteriales</taxon>
        <taxon>Propionibacteriaceae</taxon>
        <taxon>Auraticoccus</taxon>
    </lineage>
</organism>
<dbReference type="Proteomes" id="UP000435304">
    <property type="component" value="Unassembled WGS sequence"/>
</dbReference>
<proteinExistence type="predicted"/>
<accession>A0A6A9V080</accession>
<comment type="caution">
    <text evidence="2">The sequence shown here is derived from an EMBL/GenBank/DDBJ whole genome shotgun (WGS) entry which is preliminary data.</text>
</comment>
<keyword evidence="1" id="KW-0812">Transmembrane</keyword>
<dbReference type="EMBL" id="WPCU01000004">
    <property type="protein sequence ID" value="MVA74960.1"/>
    <property type="molecule type" value="Genomic_DNA"/>
</dbReference>
<keyword evidence="3" id="KW-1185">Reference proteome</keyword>
<keyword evidence="1" id="KW-1133">Transmembrane helix</keyword>
<name>A0A6A9V080_9ACTN</name>
<dbReference type="RefSeq" id="WP_156607810.1">
    <property type="nucleotide sequence ID" value="NZ_WPCU01000004.1"/>
</dbReference>
<dbReference type="AlphaFoldDB" id="A0A6A9V080"/>
<protein>
    <submittedName>
        <fullName evidence="2">Uncharacterized protein</fullName>
    </submittedName>
</protein>
<evidence type="ECO:0000313" key="3">
    <source>
        <dbReference type="Proteomes" id="UP000435304"/>
    </source>
</evidence>
<evidence type="ECO:0000256" key="1">
    <source>
        <dbReference type="SAM" id="Phobius"/>
    </source>
</evidence>
<sequence>MSAARRRLAGQDQPRPGARVRRWGLWAAAGAVTALALGFLAGLARPRPPRAR</sequence>
<gene>
    <name evidence="2" type="ORF">GC722_02790</name>
</gene>
<reference evidence="2 3" key="1">
    <citation type="submission" date="2019-12" db="EMBL/GenBank/DDBJ databases">
        <title>Auraticoccus cholistani sp. nov., an actinomycete isolated from soil of Cholistan desert.</title>
        <authorList>
            <person name="Cheema M.T."/>
        </authorList>
    </citation>
    <scope>NUCLEOTIDE SEQUENCE [LARGE SCALE GENOMIC DNA]</scope>
    <source>
        <strain evidence="2 3">F435</strain>
    </source>
</reference>
<keyword evidence="1" id="KW-0472">Membrane</keyword>